<dbReference type="CDD" id="cd03025">
    <property type="entry name" value="DsbA_FrnE_like"/>
    <property type="match status" value="1"/>
</dbReference>
<protein>
    <submittedName>
        <fullName evidence="1">Dsba oxidoreductase</fullName>
    </submittedName>
</protein>
<dbReference type="PANTHER" id="PTHR13887:SF54">
    <property type="entry name" value="DSBA FAMILY PROTEIN"/>
    <property type="match status" value="1"/>
</dbReference>
<dbReference type="EMBL" id="DS999411">
    <property type="protein sequence ID" value="EED35941.1"/>
    <property type="molecule type" value="Genomic_DNA"/>
</dbReference>
<reference evidence="2" key="1">
    <citation type="journal article" date="2013" name="BMC Microbiol.">
        <title>Taxonomy and evolution of bacteriochlorophyll a-containing members of the OM60/NOR5 clade of marine gammaproteobacteria: description of Luminiphilus syltensis gen. nov., sp. nov., reclassification of Haliea rubra as Pseudohaliea rubra gen. nov., comb. nov., and emendation of Chromatocurvus halotolerans.</title>
        <authorList>
            <person name="Spring S."/>
            <person name="Riedel T."/>
            <person name="Sproer C."/>
            <person name="Yan S."/>
            <person name="Harder J."/>
            <person name="Fuchs B.M."/>
        </authorList>
    </citation>
    <scope>NUCLEOTIDE SEQUENCE [LARGE SCALE GENOMIC DNA]</scope>
    <source>
        <strain evidence="2">NOR51-B</strain>
    </source>
</reference>
<dbReference type="SUPFAM" id="SSF52833">
    <property type="entry name" value="Thioredoxin-like"/>
    <property type="match status" value="1"/>
</dbReference>
<dbReference type="Proteomes" id="UP000004699">
    <property type="component" value="Unassembled WGS sequence"/>
</dbReference>
<dbReference type="eggNOG" id="COG3531">
    <property type="taxonomic scope" value="Bacteria"/>
</dbReference>
<name>B8KYN2_9GAMM</name>
<keyword evidence="2" id="KW-1185">Reference proteome</keyword>
<sequence length="193" mass="21647">MCSWCWGHRPVWDVLSAEIGKRVPVEYRVGGLAPDSDAPMPEEQQAVISATWRRIHDLLGTEFNFDFWTTAKPRRSTYPACRASIAARWQDAELAMVDALQRAYYLRAMNPSDTAVHVQLAGELGLDIDRFTADLGSDSLQDEFTAELEFSRSLPIQGFPSLVLVHKGMAHSIELDYKDHRAALKQVDTILAA</sequence>
<gene>
    <name evidence="1" type="ORF">NOR51B_1889</name>
</gene>
<evidence type="ECO:0000313" key="1">
    <source>
        <dbReference type="EMBL" id="EED35941.1"/>
    </source>
</evidence>
<dbReference type="OrthoDB" id="9813770at2"/>
<dbReference type="AlphaFoldDB" id="B8KYN2"/>
<accession>B8KYN2</accession>
<dbReference type="Pfam" id="PF13743">
    <property type="entry name" value="Thioredoxin_5"/>
    <property type="match status" value="1"/>
</dbReference>
<dbReference type="Gene3D" id="3.40.30.10">
    <property type="entry name" value="Glutaredoxin"/>
    <property type="match status" value="1"/>
</dbReference>
<dbReference type="InterPro" id="IPR036249">
    <property type="entry name" value="Thioredoxin-like_sf"/>
</dbReference>
<organism evidence="1 2">
    <name type="scientific">Luminiphilus syltensis NOR5-1B</name>
    <dbReference type="NCBI Taxonomy" id="565045"/>
    <lineage>
        <taxon>Bacteria</taxon>
        <taxon>Pseudomonadati</taxon>
        <taxon>Pseudomonadota</taxon>
        <taxon>Gammaproteobacteria</taxon>
        <taxon>Cellvibrionales</taxon>
        <taxon>Halieaceae</taxon>
        <taxon>Luminiphilus</taxon>
    </lineage>
</organism>
<evidence type="ECO:0000313" key="2">
    <source>
        <dbReference type="Proteomes" id="UP000004699"/>
    </source>
</evidence>
<dbReference type="HOGENOM" id="CLU_097497_2_0_6"/>
<dbReference type="PANTHER" id="PTHR13887">
    <property type="entry name" value="GLUTATHIONE S-TRANSFERASE KAPPA"/>
    <property type="match status" value="1"/>
</dbReference>
<proteinExistence type="predicted"/>